<comment type="caution">
    <text evidence="2">The sequence shown here is derived from an EMBL/GenBank/DDBJ whole genome shotgun (WGS) entry which is preliminary data.</text>
</comment>
<accession>A0A7J6RVW3</accession>
<proteinExistence type="predicted"/>
<dbReference type="AlphaFoldDB" id="A0A7J6RVW3"/>
<feature type="non-terminal residue" evidence="2">
    <location>
        <position position="1"/>
    </location>
</feature>
<dbReference type="Proteomes" id="UP000553632">
    <property type="component" value="Unassembled WGS sequence"/>
</dbReference>
<name>A0A7J6RVW3_PEROL</name>
<organism evidence="2 3">
    <name type="scientific">Perkinsus olseni</name>
    <name type="common">Perkinsus atlanticus</name>
    <dbReference type="NCBI Taxonomy" id="32597"/>
    <lineage>
        <taxon>Eukaryota</taxon>
        <taxon>Sar</taxon>
        <taxon>Alveolata</taxon>
        <taxon>Perkinsozoa</taxon>
        <taxon>Perkinsea</taxon>
        <taxon>Perkinsida</taxon>
        <taxon>Perkinsidae</taxon>
        <taxon>Perkinsus</taxon>
    </lineage>
</organism>
<protein>
    <submittedName>
        <fullName evidence="2">Uncharacterized protein</fullName>
    </submittedName>
</protein>
<keyword evidence="1" id="KW-0732">Signal</keyword>
<evidence type="ECO:0000256" key="1">
    <source>
        <dbReference type="SAM" id="SignalP"/>
    </source>
</evidence>
<dbReference type="EMBL" id="JABANO010022604">
    <property type="protein sequence ID" value="KAF4724898.1"/>
    <property type="molecule type" value="Genomic_DNA"/>
</dbReference>
<evidence type="ECO:0000313" key="3">
    <source>
        <dbReference type="Proteomes" id="UP000553632"/>
    </source>
</evidence>
<reference evidence="2 3" key="1">
    <citation type="submission" date="2020-04" db="EMBL/GenBank/DDBJ databases">
        <title>Perkinsus olseni comparative genomics.</title>
        <authorList>
            <person name="Bogema D.R."/>
        </authorList>
    </citation>
    <scope>NUCLEOTIDE SEQUENCE [LARGE SCALE GENOMIC DNA]</scope>
    <source>
        <strain evidence="2 3">ATCC PRA-207</strain>
    </source>
</reference>
<sequence>MVHSSPLSMLALWFLYVASAIAGGEPRSIFDDLKAQRNLVYTPEEEAQHFSRFMKELQTKSEFMSSDRMAELYDETRPAIMQSFVDEINSKQNTWTASTEQG</sequence>
<evidence type="ECO:0000313" key="2">
    <source>
        <dbReference type="EMBL" id="KAF4724898.1"/>
    </source>
</evidence>
<dbReference type="OMA" id="FMSSDRM"/>
<feature type="chain" id="PRO_5029821457" evidence="1">
    <location>
        <begin position="23"/>
        <end position="102"/>
    </location>
</feature>
<feature type="signal peptide" evidence="1">
    <location>
        <begin position="1"/>
        <end position="22"/>
    </location>
</feature>
<keyword evidence="3" id="KW-1185">Reference proteome</keyword>
<gene>
    <name evidence="2" type="ORF">FOZ63_010732</name>
</gene>